<keyword evidence="2" id="KW-1185">Reference proteome</keyword>
<name>A0A4Y7PGC1_9AGAM</name>
<proteinExistence type="predicted"/>
<accession>A0A4Y7PGC1</accession>
<sequence length="194" mass="22471">MQRANRARLNNPFVEASPLRSRRRPSRIQHILRRFAPEHLPSRHALIHPTLTRYQLTVMLLTTYFGLSKAAYAYMGYSTVPTTLEWISGVVIGLSLYWLGLYESDPPPSIAWIFQDVDVGFVKECSCNCAVYPNHIHHHFIYTQVLLTPSLTPFLKYSSLLLSEFLQFISSSHSTFHFTNCLWRFRGSSMIILY</sequence>
<dbReference type="VEuPathDB" id="FungiDB:BD410DRAFT_734605"/>
<dbReference type="AlphaFoldDB" id="A0A4Y7PGC1"/>
<protein>
    <submittedName>
        <fullName evidence="1">Uncharacterized protein</fullName>
    </submittedName>
</protein>
<dbReference type="Proteomes" id="UP000294933">
    <property type="component" value="Unassembled WGS sequence"/>
</dbReference>
<evidence type="ECO:0000313" key="2">
    <source>
        <dbReference type="Proteomes" id="UP000294933"/>
    </source>
</evidence>
<reference evidence="1 2" key="1">
    <citation type="submission" date="2018-06" db="EMBL/GenBank/DDBJ databases">
        <title>A transcriptomic atlas of mushroom development highlights an independent origin of complex multicellularity.</title>
        <authorList>
            <consortium name="DOE Joint Genome Institute"/>
            <person name="Krizsan K."/>
            <person name="Almasi E."/>
            <person name="Merenyi Z."/>
            <person name="Sahu N."/>
            <person name="Viragh M."/>
            <person name="Koszo T."/>
            <person name="Mondo S."/>
            <person name="Kiss B."/>
            <person name="Balint B."/>
            <person name="Kues U."/>
            <person name="Barry K."/>
            <person name="Hegedus J.C."/>
            <person name="Henrissat B."/>
            <person name="Johnson J."/>
            <person name="Lipzen A."/>
            <person name="Ohm R."/>
            <person name="Nagy I."/>
            <person name="Pangilinan J."/>
            <person name="Yan J."/>
            <person name="Xiong Y."/>
            <person name="Grigoriev I.V."/>
            <person name="Hibbett D.S."/>
            <person name="Nagy L.G."/>
        </authorList>
    </citation>
    <scope>NUCLEOTIDE SEQUENCE [LARGE SCALE GENOMIC DNA]</scope>
    <source>
        <strain evidence="1 2">SZMC22713</strain>
    </source>
</reference>
<dbReference type="EMBL" id="ML170395">
    <property type="protein sequence ID" value="TDL14081.1"/>
    <property type="molecule type" value="Genomic_DNA"/>
</dbReference>
<evidence type="ECO:0000313" key="1">
    <source>
        <dbReference type="EMBL" id="TDL14081.1"/>
    </source>
</evidence>
<organism evidence="1 2">
    <name type="scientific">Rickenella mellea</name>
    <dbReference type="NCBI Taxonomy" id="50990"/>
    <lineage>
        <taxon>Eukaryota</taxon>
        <taxon>Fungi</taxon>
        <taxon>Dikarya</taxon>
        <taxon>Basidiomycota</taxon>
        <taxon>Agaricomycotina</taxon>
        <taxon>Agaricomycetes</taxon>
        <taxon>Hymenochaetales</taxon>
        <taxon>Rickenellaceae</taxon>
        <taxon>Rickenella</taxon>
    </lineage>
</organism>
<dbReference type="OrthoDB" id="3268450at2759"/>
<gene>
    <name evidence="1" type="ORF">BD410DRAFT_734605</name>
</gene>